<feature type="transmembrane region" description="Helical" evidence="1">
    <location>
        <begin position="35"/>
        <end position="52"/>
    </location>
</feature>
<evidence type="ECO:0000313" key="3">
    <source>
        <dbReference type="Proteomes" id="UP001330016"/>
    </source>
</evidence>
<evidence type="ECO:0000313" key="2">
    <source>
        <dbReference type="EMBL" id="MEE6716882.1"/>
    </source>
</evidence>
<feature type="transmembrane region" description="Helical" evidence="1">
    <location>
        <begin position="59"/>
        <end position="81"/>
    </location>
</feature>
<protein>
    <recommendedName>
        <fullName evidence="4">Integral membrane protein</fullName>
    </recommendedName>
</protein>
<accession>A0ABU7T2R0</accession>
<comment type="caution">
    <text evidence="2">The sequence shown here is derived from an EMBL/GenBank/DDBJ whole genome shotgun (WGS) entry which is preliminary data.</text>
</comment>
<gene>
    <name evidence="2" type="ORF">PS435_13575</name>
</gene>
<dbReference type="EMBL" id="JAQSGK010000053">
    <property type="protein sequence ID" value="MEE6716882.1"/>
    <property type="molecule type" value="Genomic_DNA"/>
</dbReference>
<dbReference type="RefSeq" id="WP_331244396.1">
    <property type="nucleotide sequence ID" value="NZ_JAQSGJ010000053.1"/>
</dbReference>
<organism evidence="2 3">
    <name type="scientific">Schleiferilactobacillus harbinensis</name>
    <dbReference type="NCBI Taxonomy" id="304207"/>
    <lineage>
        <taxon>Bacteria</taxon>
        <taxon>Bacillati</taxon>
        <taxon>Bacillota</taxon>
        <taxon>Bacilli</taxon>
        <taxon>Lactobacillales</taxon>
        <taxon>Lactobacillaceae</taxon>
        <taxon>Schleiferilactobacillus</taxon>
    </lineage>
</organism>
<reference evidence="2 3" key="1">
    <citation type="submission" date="2023-02" db="EMBL/GenBank/DDBJ databases">
        <title>The predominant lactic acid bacteria and yeasts involved in the spontaneous fermentation of millet during the production of the traditional porridge Hausa koko in Ghana.</title>
        <authorList>
            <person name="Atter A."/>
            <person name="Diaz M."/>
        </authorList>
    </citation>
    <scope>NUCLEOTIDE SEQUENCE [LARGE SCALE GENOMIC DNA]</scope>
    <source>
        <strain evidence="2 3">FI11640</strain>
    </source>
</reference>
<proteinExistence type="predicted"/>
<evidence type="ECO:0008006" key="4">
    <source>
        <dbReference type="Google" id="ProtNLM"/>
    </source>
</evidence>
<keyword evidence="1" id="KW-1133">Transmembrane helix</keyword>
<evidence type="ECO:0000256" key="1">
    <source>
        <dbReference type="SAM" id="Phobius"/>
    </source>
</evidence>
<name>A0ABU7T2R0_9LACO</name>
<sequence length="121" mass="13721">MNAKTWRADIVLIALLLLTLVKTNGALPNRWFNIAVWTVTGLSILWLGWVLWRRPNGWTSVVTAGITLLLVVLYIGIHIAAQNVPVYEQATPYFNWTIAYLAYILIRGVVFDIQARAAREK</sequence>
<dbReference type="Proteomes" id="UP001330016">
    <property type="component" value="Unassembled WGS sequence"/>
</dbReference>
<keyword evidence="1" id="KW-0472">Membrane</keyword>
<keyword evidence="3" id="KW-1185">Reference proteome</keyword>
<feature type="transmembrane region" description="Helical" evidence="1">
    <location>
        <begin position="93"/>
        <end position="113"/>
    </location>
</feature>
<keyword evidence="1" id="KW-0812">Transmembrane</keyword>